<dbReference type="Pfam" id="PF04015">
    <property type="entry name" value="DUF362"/>
    <property type="match status" value="1"/>
</dbReference>
<evidence type="ECO:0000313" key="2">
    <source>
        <dbReference type="EMBL" id="RFT14833.1"/>
    </source>
</evidence>
<proteinExistence type="predicted"/>
<sequence>MLKKGIQSLSGAARAEEALGQWFRPEETIGIKVNTIGRRALSTSPETALALGLWLGQTVGREENVIIWDRTDEELKEAGYKISTSPGSLKIFGTDNRRAGYQSEPTAHRHLGSLFSRIQAELVQASISLALLKDHGLAGVTAGLKNYFGAIHNPNKYHDSNCDPYIAELFETDPIRKKHRLTILDALRVQYHRGPSYHPQWLAPTRKLIFSLDPVAADTVGWKLVEELRAQKGLPSLKEEGRAPGYLLTAERLNLGQARLENIEIIEEEV</sequence>
<dbReference type="EMBL" id="QUAH01000018">
    <property type="protein sequence ID" value="RFT14833.1"/>
    <property type="molecule type" value="Genomic_DNA"/>
</dbReference>
<gene>
    <name evidence="2" type="ORF">OP8BY_1526</name>
</gene>
<accession>A0A3E2BJA4</accession>
<name>A0A3E2BJA4_9BACT</name>
<feature type="domain" description="DUF362" evidence="1">
    <location>
        <begin position="30"/>
        <end position="222"/>
    </location>
</feature>
<dbReference type="InterPro" id="IPR007160">
    <property type="entry name" value="DUF362"/>
</dbReference>
<reference evidence="2 3" key="1">
    <citation type="submission" date="2018-08" db="EMBL/GenBank/DDBJ databases">
        <title>Genome analysis of the thermophilic bacterium of the candidate phylum Aminicenantes from deep subsurface aquifer revealed its physiology and ecological role.</title>
        <authorList>
            <person name="Kadnikov V.V."/>
            <person name="Mardanov A.V."/>
            <person name="Beletsky A.V."/>
            <person name="Karnachuk O.V."/>
            <person name="Ravin N.V."/>
        </authorList>
    </citation>
    <scope>NUCLEOTIDE SEQUENCE [LARGE SCALE GENOMIC DNA]</scope>
    <source>
        <strain evidence="2">BY38</strain>
    </source>
</reference>
<evidence type="ECO:0000313" key="3">
    <source>
        <dbReference type="Proteomes" id="UP000257323"/>
    </source>
</evidence>
<dbReference type="Proteomes" id="UP000257323">
    <property type="component" value="Unassembled WGS sequence"/>
</dbReference>
<dbReference type="AlphaFoldDB" id="A0A3E2BJA4"/>
<organism evidence="2 3">
    <name type="scientific">Candidatus Saccharicenans subterraneus</name>
    <dbReference type="NCBI Taxonomy" id="2508984"/>
    <lineage>
        <taxon>Bacteria</taxon>
        <taxon>Candidatus Aminicenantota</taxon>
        <taxon>Candidatus Aminicenantia</taxon>
        <taxon>Candidatus Aminicenantales</taxon>
        <taxon>Candidatus Saccharicenantaceae</taxon>
        <taxon>Candidatus Saccharicenans</taxon>
    </lineage>
</organism>
<protein>
    <recommendedName>
        <fullName evidence="1">DUF362 domain-containing protein</fullName>
    </recommendedName>
</protein>
<evidence type="ECO:0000259" key="1">
    <source>
        <dbReference type="Pfam" id="PF04015"/>
    </source>
</evidence>
<comment type="caution">
    <text evidence="2">The sequence shown here is derived from an EMBL/GenBank/DDBJ whole genome shotgun (WGS) entry which is preliminary data.</text>
</comment>